<dbReference type="InterPro" id="IPR016181">
    <property type="entry name" value="Acyl_CoA_acyltransferase"/>
</dbReference>
<dbReference type="Pfam" id="PF00583">
    <property type="entry name" value="Acetyltransf_1"/>
    <property type="match status" value="1"/>
</dbReference>
<feature type="domain" description="N-acetyltransferase" evidence="1">
    <location>
        <begin position="10"/>
        <end position="176"/>
    </location>
</feature>
<evidence type="ECO:0000259" key="1">
    <source>
        <dbReference type="PROSITE" id="PS51186"/>
    </source>
</evidence>
<reference evidence="2 3" key="1">
    <citation type="submission" date="2024-04" db="EMBL/GenBank/DDBJ databases">
        <title>Tritrichomonas musculus Genome.</title>
        <authorList>
            <person name="Alves-Ferreira E."/>
            <person name="Grigg M."/>
            <person name="Lorenzi H."/>
            <person name="Galac M."/>
        </authorList>
    </citation>
    <scope>NUCLEOTIDE SEQUENCE [LARGE SCALE GENOMIC DNA]</scope>
    <source>
        <strain evidence="2 3">EAF2021</strain>
    </source>
</reference>
<comment type="caution">
    <text evidence="2">The sequence shown here is derived from an EMBL/GenBank/DDBJ whole genome shotgun (WGS) entry which is preliminary data.</text>
</comment>
<name>A0ABR2IRS3_9EUKA</name>
<proteinExistence type="predicted"/>
<dbReference type="EMBL" id="JAPFFF010000015">
    <property type="protein sequence ID" value="KAK8867143.1"/>
    <property type="molecule type" value="Genomic_DNA"/>
</dbReference>
<organism evidence="2 3">
    <name type="scientific">Tritrichomonas musculus</name>
    <dbReference type="NCBI Taxonomy" id="1915356"/>
    <lineage>
        <taxon>Eukaryota</taxon>
        <taxon>Metamonada</taxon>
        <taxon>Parabasalia</taxon>
        <taxon>Tritrichomonadida</taxon>
        <taxon>Tritrichomonadidae</taxon>
        <taxon>Tritrichomonas</taxon>
    </lineage>
</organism>
<evidence type="ECO:0000313" key="2">
    <source>
        <dbReference type="EMBL" id="KAK8867143.1"/>
    </source>
</evidence>
<keyword evidence="3" id="KW-1185">Reference proteome</keyword>
<dbReference type="SUPFAM" id="SSF55729">
    <property type="entry name" value="Acyl-CoA N-acyltransferases (Nat)"/>
    <property type="match status" value="1"/>
</dbReference>
<dbReference type="CDD" id="cd04301">
    <property type="entry name" value="NAT_SF"/>
    <property type="match status" value="1"/>
</dbReference>
<dbReference type="Gene3D" id="3.40.630.30">
    <property type="match status" value="1"/>
</dbReference>
<protein>
    <recommendedName>
        <fullName evidence="1">N-acetyltransferase domain-containing protein</fullName>
    </recommendedName>
</protein>
<accession>A0ABR2IRS3</accession>
<gene>
    <name evidence="2" type="ORF">M9Y10_010117</name>
</gene>
<dbReference type="InterPro" id="IPR000182">
    <property type="entry name" value="GNAT_dom"/>
</dbReference>
<sequence length="176" mass="20516">MISNLFSRCMTVRKAVPEDRTFIVNMVGQLLQVIFDQKKVPEVEGIKEAYDSMMKDPEHYHIFIAEERNEKDPSKIMRLGAAITSSQIMLLAGGPYLYIQDLIVDKYARGKGVGSALVQHVIQYSKDHDYRIIELVQPKDTDKYHKQRTKFYTEQGFDILGRHRLMQLKDFIKFID</sequence>
<evidence type="ECO:0000313" key="3">
    <source>
        <dbReference type="Proteomes" id="UP001470230"/>
    </source>
</evidence>
<dbReference type="Proteomes" id="UP001470230">
    <property type="component" value="Unassembled WGS sequence"/>
</dbReference>
<dbReference type="PROSITE" id="PS51186">
    <property type="entry name" value="GNAT"/>
    <property type="match status" value="1"/>
</dbReference>